<protein>
    <submittedName>
        <fullName evidence="2">Copper-binding protein</fullName>
    </submittedName>
</protein>
<dbReference type="InterPro" id="IPR021647">
    <property type="entry name" value="CusF_Ec"/>
</dbReference>
<evidence type="ECO:0000313" key="2">
    <source>
        <dbReference type="EMBL" id="NWF44768.1"/>
    </source>
</evidence>
<dbReference type="Proteomes" id="UP000545507">
    <property type="component" value="Unassembled WGS sequence"/>
</dbReference>
<proteinExistence type="predicted"/>
<dbReference type="Pfam" id="PF11604">
    <property type="entry name" value="CusF_Ec"/>
    <property type="match status" value="1"/>
</dbReference>
<feature type="signal peptide" evidence="1">
    <location>
        <begin position="1"/>
        <end position="25"/>
    </location>
</feature>
<accession>A0A7Y8GUT3</accession>
<organism evidence="2 3">
    <name type="scientific">Hydrogenophaga aromaticivorans</name>
    <dbReference type="NCBI Taxonomy" id="2610898"/>
    <lineage>
        <taxon>Bacteria</taxon>
        <taxon>Pseudomonadati</taxon>
        <taxon>Pseudomonadota</taxon>
        <taxon>Betaproteobacteria</taxon>
        <taxon>Burkholderiales</taxon>
        <taxon>Comamonadaceae</taxon>
        <taxon>Hydrogenophaga</taxon>
    </lineage>
</organism>
<dbReference type="InterPro" id="IPR042230">
    <property type="entry name" value="CusF_sf"/>
</dbReference>
<feature type="chain" id="PRO_5030665008" evidence="1">
    <location>
        <begin position="26"/>
        <end position="113"/>
    </location>
</feature>
<name>A0A7Y8GUT3_9BURK</name>
<keyword evidence="3" id="KW-1185">Reference proteome</keyword>
<comment type="caution">
    <text evidence="2">The sequence shown here is derived from an EMBL/GenBank/DDBJ whole genome shotgun (WGS) entry which is preliminary data.</text>
</comment>
<keyword evidence="1" id="KW-0732">Signal</keyword>
<sequence length="113" mass="12209">MTKVQRILGTAALTLSSLLGSPVFAQMNMDHGKMGMAETPGMTDGEVRKIDKEAGKITIKHGDIKHMDMPGMTMVFVVKDKALLDKTTVGAKVQFMATNENGQMTVTDIQPAK</sequence>
<dbReference type="EMBL" id="VYGV01000006">
    <property type="protein sequence ID" value="NWF44768.1"/>
    <property type="molecule type" value="Genomic_DNA"/>
</dbReference>
<evidence type="ECO:0000256" key="1">
    <source>
        <dbReference type="SAM" id="SignalP"/>
    </source>
</evidence>
<reference evidence="2 3" key="1">
    <citation type="submission" date="2019-09" db="EMBL/GenBank/DDBJ databases">
        <title>Hydrogenophaga aromatica sp. nov., isolated from a para-xylene-degrading enrichment culture.</title>
        <authorList>
            <person name="Tancsics A."/>
            <person name="Banerjee S."/>
        </authorList>
    </citation>
    <scope>NUCLEOTIDE SEQUENCE [LARGE SCALE GENOMIC DNA]</scope>
    <source>
        <strain evidence="2 3">D2P1</strain>
    </source>
</reference>
<dbReference type="AlphaFoldDB" id="A0A7Y8GUT3"/>
<gene>
    <name evidence="2" type="ORF">F3K02_05805</name>
</gene>
<evidence type="ECO:0000313" key="3">
    <source>
        <dbReference type="Proteomes" id="UP000545507"/>
    </source>
</evidence>
<dbReference type="Gene3D" id="2.40.50.320">
    <property type="entry name" value="Copper binding periplasmic protein CusF"/>
    <property type="match status" value="1"/>
</dbReference>